<comment type="caution">
    <text evidence="3">The sequence shown here is derived from an EMBL/GenBank/DDBJ whole genome shotgun (WGS) entry which is preliminary data.</text>
</comment>
<dbReference type="Gene3D" id="3.40.50.300">
    <property type="entry name" value="P-loop containing nucleotide triphosphate hydrolases"/>
    <property type="match status" value="1"/>
</dbReference>
<dbReference type="InterPro" id="IPR004843">
    <property type="entry name" value="Calcineurin-like_PHP"/>
</dbReference>
<keyword evidence="3" id="KW-0808">Transferase</keyword>
<accession>A0A6N7Q205</accession>
<dbReference type="InterPro" id="IPR027417">
    <property type="entry name" value="P-loop_NTPase"/>
</dbReference>
<dbReference type="GO" id="GO:0016791">
    <property type="term" value="F:phosphatase activity"/>
    <property type="evidence" value="ECO:0007669"/>
    <property type="project" value="TreeGrafter"/>
</dbReference>
<feature type="domain" description="Calcineurin-like phosphoesterase" evidence="1">
    <location>
        <begin position="196"/>
        <end position="394"/>
    </location>
</feature>
<evidence type="ECO:0000313" key="4">
    <source>
        <dbReference type="Proteomes" id="UP000440224"/>
    </source>
</evidence>
<dbReference type="Pfam" id="PF00149">
    <property type="entry name" value="Metallophos"/>
    <property type="match status" value="1"/>
</dbReference>
<dbReference type="InterPro" id="IPR041780">
    <property type="entry name" value="MPP_PrpE-like"/>
</dbReference>
<organism evidence="3 4">
    <name type="scientific">Polyangium spumosum</name>
    <dbReference type="NCBI Taxonomy" id="889282"/>
    <lineage>
        <taxon>Bacteria</taxon>
        <taxon>Pseudomonadati</taxon>
        <taxon>Myxococcota</taxon>
        <taxon>Polyangia</taxon>
        <taxon>Polyangiales</taxon>
        <taxon>Polyangiaceae</taxon>
        <taxon>Polyangium</taxon>
    </lineage>
</organism>
<dbReference type="SUPFAM" id="SSF56091">
    <property type="entry name" value="DNA ligase/mRNA capping enzyme, catalytic domain"/>
    <property type="match status" value="1"/>
</dbReference>
<sequence>MSTETQGAETAPAKGRTITLPTPSLVLLLGASGSGKTTFARRHFAPTEVVSSDSFRALVSDDENDQSASAAAFEVLHLVVDKRLEAGKLVVVDATNVRPEYRKPLVSIARKHHVFVTAIALDVGERVCAERNEGRADRNVAAHVVRRQSQELRASLRGIEREGIRVVHVLRRPEEIEDVTLERTRLWTDRRDEHGPFDVIGDVHGCCDELEALLEDLGYTVAWDPAAAPHGVRVTAPPGRRLIFLGDLVDRGPRIVDVLRLVMTAVASGAALCVPGNHEVKLLKVLRGRKVAVTHGLAETLAEFEGVTDAFKADVARFIDELVSHYVLDDGKLCVAHAGMKASMQGRSSGGVREFGLYGDTTGETDEYGLPVRHDWAADYRGRATVVYGHTPVPTADWLNNTICIDTGCVFGGALTALRYPEREIVSVPAARPYCEPKRPLVPATSEGDRTAQQQHDDTLDIEDVIGKRPVNTRLARWVTVREENAAAALEVMSRFAVDPRWLVHLPPTMSPTETSELPGTLEHPAEAFAYFRRNDVPRVICEQKHMGSRAVIVVCRDDATAKKRFGATDGRAGIVYTRTGRPFFDDRALEEALLSRLRRAAEASGLFEEIGPWFVLDAEIMPWSAKAQALVRTQYAPVGSAARSSLGGAVEALSQAQARGIEAGALLERMQARARAASRYVDAYAPYCWPVERIEDYRVAPFHLLAAEGRVFVDQDHLFHLRTAARLAEADGREVLCCTEHVEVTPGDEESERAGVMWWEELTSEGGEGMVVKPISFLARGKRGLVQPAVKCRGREYLRIIYGPEYDLPENLSRLRNRGLGAKRSLALRELALGVEALERFVRGEPLRRVHECVFAILALESEPVDPRL</sequence>
<name>A0A6N7Q205_9BACT</name>
<dbReference type="PANTHER" id="PTHR42850">
    <property type="entry name" value="METALLOPHOSPHOESTERASE"/>
    <property type="match status" value="1"/>
</dbReference>
<feature type="domain" description="Polynucleotide kinase-phosphatase ligase" evidence="2">
    <location>
        <begin position="488"/>
        <end position="865"/>
    </location>
</feature>
<dbReference type="Pfam" id="PF13671">
    <property type="entry name" value="AAA_33"/>
    <property type="match status" value="1"/>
</dbReference>
<dbReference type="InterPro" id="IPR050126">
    <property type="entry name" value="Ap4A_hydrolase"/>
</dbReference>
<evidence type="ECO:0000259" key="1">
    <source>
        <dbReference type="Pfam" id="PF00149"/>
    </source>
</evidence>
<gene>
    <name evidence="3" type="ORF">GF068_35665</name>
</gene>
<keyword evidence="3" id="KW-0418">Kinase</keyword>
<proteinExistence type="predicted"/>
<evidence type="ECO:0000259" key="2">
    <source>
        <dbReference type="Pfam" id="PF16542"/>
    </source>
</evidence>
<reference evidence="3 4" key="1">
    <citation type="submission" date="2019-10" db="EMBL/GenBank/DDBJ databases">
        <title>A soil myxobacterium in the family Polyangiaceae.</title>
        <authorList>
            <person name="Li Y."/>
            <person name="Wang J."/>
        </authorList>
    </citation>
    <scope>NUCLEOTIDE SEQUENCE [LARGE SCALE GENOMIC DNA]</scope>
    <source>
        <strain evidence="3 4">DSM 14734</strain>
    </source>
</reference>
<dbReference type="OrthoDB" id="9807890at2"/>
<protein>
    <submittedName>
        <fullName evidence="3">Polynucleotide kinase-phosphatase</fullName>
    </submittedName>
</protein>
<dbReference type="Pfam" id="PF16542">
    <property type="entry name" value="PNKP_ligase"/>
    <property type="match status" value="1"/>
</dbReference>
<dbReference type="SUPFAM" id="SSF52540">
    <property type="entry name" value="P-loop containing nucleoside triphosphate hydrolases"/>
    <property type="match status" value="1"/>
</dbReference>
<dbReference type="AlphaFoldDB" id="A0A6N7Q205"/>
<dbReference type="InterPro" id="IPR029052">
    <property type="entry name" value="Metallo-depent_PP-like"/>
</dbReference>
<dbReference type="Proteomes" id="UP000440224">
    <property type="component" value="Unassembled WGS sequence"/>
</dbReference>
<dbReference type="GO" id="GO:0005737">
    <property type="term" value="C:cytoplasm"/>
    <property type="evidence" value="ECO:0007669"/>
    <property type="project" value="TreeGrafter"/>
</dbReference>
<dbReference type="GO" id="GO:0016301">
    <property type="term" value="F:kinase activity"/>
    <property type="evidence" value="ECO:0007669"/>
    <property type="project" value="UniProtKB-KW"/>
</dbReference>
<dbReference type="InterPro" id="IPR032380">
    <property type="entry name" value="PNKP_ligase_dom"/>
</dbReference>
<dbReference type="Gene3D" id="3.60.21.10">
    <property type="match status" value="1"/>
</dbReference>
<dbReference type="SUPFAM" id="SSF56300">
    <property type="entry name" value="Metallo-dependent phosphatases"/>
    <property type="match status" value="1"/>
</dbReference>
<dbReference type="EMBL" id="WJIE01000016">
    <property type="protein sequence ID" value="MRG97226.1"/>
    <property type="molecule type" value="Genomic_DNA"/>
</dbReference>
<dbReference type="NCBIfam" id="TIGR04075">
    <property type="entry name" value="bacter_Pnkp"/>
    <property type="match status" value="1"/>
</dbReference>
<dbReference type="RefSeq" id="WP_153824014.1">
    <property type="nucleotide sequence ID" value="NZ_WJIE01000016.1"/>
</dbReference>
<dbReference type="PANTHER" id="PTHR42850:SF7">
    <property type="entry name" value="BIS(5'-NUCLEOSYL)-TETRAPHOSPHATASE PRPE [ASYMMETRICAL]"/>
    <property type="match status" value="1"/>
</dbReference>
<evidence type="ECO:0000313" key="3">
    <source>
        <dbReference type="EMBL" id="MRG97226.1"/>
    </source>
</evidence>
<dbReference type="InterPro" id="IPR024028">
    <property type="entry name" value="PNKP_bac"/>
</dbReference>
<keyword evidence="4" id="KW-1185">Reference proteome</keyword>
<dbReference type="Gene3D" id="3.30.470.30">
    <property type="entry name" value="DNA ligase/mRNA capping enzyme"/>
    <property type="match status" value="2"/>
</dbReference>
<dbReference type="CDD" id="cd07423">
    <property type="entry name" value="MPP_Prp_like"/>
    <property type="match status" value="1"/>
</dbReference>